<evidence type="ECO:0000313" key="1">
    <source>
        <dbReference type="EMBL" id="MDH0689447.1"/>
    </source>
</evidence>
<evidence type="ECO:0000313" key="2">
    <source>
        <dbReference type="Proteomes" id="UP001161139"/>
    </source>
</evidence>
<comment type="caution">
    <text evidence="1">The sequence shown here is derived from an EMBL/GenBank/DDBJ whole genome shotgun (WGS) entry which is preliminary data.</text>
</comment>
<protein>
    <submittedName>
        <fullName evidence="1">Aromatic amino acid aminotransferase</fullName>
    </submittedName>
</protein>
<accession>A0ABD4Y4X4</accession>
<dbReference type="SUPFAM" id="SSF53383">
    <property type="entry name" value="PLP-dependent transferases"/>
    <property type="match status" value="1"/>
</dbReference>
<feature type="non-terminal residue" evidence="1">
    <location>
        <position position="80"/>
    </location>
</feature>
<keyword evidence="1" id="KW-0032">Aminotransferase</keyword>
<dbReference type="AlphaFoldDB" id="A0ABD4Y4X4"/>
<dbReference type="InterPro" id="IPR015424">
    <property type="entry name" value="PyrdxlP-dep_Trfase"/>
</dbReference>
<keyword evidence="1" id="KW-0808">Transferase</keyword>
<dbReference type="Gene3D" id="3.40.640.10">
    <property type="entry name" value="Type I PLP-dependent aspartate aminotransferase-like (Major domain)"/>
    <property type="match status" value="1"/>
</dbReference>
<dbReference type="EMBL" id="JAOCDG010000027">
    <property type="protein sequence ID" value="MDH0689447.1"/>
    <property type="molecule type" value="Genomic_DNA"/>
</dbReference>
<dbReference type="Proteomes" id="UP001161139">
    <property type="component" value="Unassembled WGS sequence"/>
</dbReference>
<name>A0ABD4Y4X4_STUST</name>
<dbReference type="InterPro" id="IPR015422">
    <property type="entry name" value="PyrdxlP-dep_Trfase_small"/>
</dbReference>
<sequence>MHFGQIPRVSGDPILGLMDLYRADTNPAKLDLGVGVYKDAQGLTPIPRAVKLAEQRLVDSEQTKSYIGGHGDAQFGALLL</sequence>
<dbReference type="GO" id="GO:0008483">
    <property type="term" value="F:transaminase activity"/>
    <property type="evidence" value="ECO:0007669"/>
    <property type="project" value="UniProtKB-KW"/>
</dbReference>
<gene>
    <name evidence="1" type="ORF">N5D09_15245</name>
</gene>
<dbReference type="Gene3D" id="3.90.1150.10">
    <property type="entry name" value="Aspartate Aminotransferase, domain 1"/>
    <property type="match status" value="1"/>
</dbReference>
<reference evidence="1" key="1">
    <citation type="submission" date="2022-09" db="EMBL/GenBank/DDBJ databases">
        <title>Intensive care unit water sources are persistently colonized with multi-drug resistant bacteria and are the site of extensive horizontal gene transfer of antibiotic resistance genes.</title>
        <authorList>
            <person name="Diorio-Toth L."/>
        </authorList>
    </citation>
    <scope>NUCLEOTIDE SEQUENCE</scope>
    <source>
        <strain evidence="1">GD03864</strain>
    </source>
</reference>
<dbReference type="InterPro" id="IPR015421">
    <property type="entry name" value="PyrdxlP-dep_Trfase_major"/>
</dbReference>
<organism evidence="1 2">
    <name type="scientific">Stutzerimonas stutzeri</name>
    <name type="common">Pseudomonas stutzeri</name>
    <dbReference type="NCBI Taxonomy" id="316"/>
    <lineage>
        <taxon>Bacteria</taxon>
        <taxon>Pseudomonadati</taxon>
        <taxon>Pseudomonadota</taxon>
        <taxon>Gammaproteobacteria</taxon>
        <taxon>Pseudomonadales</taxon>
        <taxon>Pseudomonadaceae</taxon>
        <taxon>Stutzerimonas</taxon>
    </lineage>
</organism>
<proteinExistence type="predicted"/>